<evidence type="ECO:0000313" key="2">
    <source>
        <dbReference type="Proteomes" id="UP000265520"/>
    </source>
</evidence>
<feature type="non-terminal residue" evidence="1">
    <location>
        <position position="42"/>
    </location>
</feature>
<reference evidence="1 2" key="1">
    <citation type="journal article" date="2018" name="Front. Plant Sci.">
        <title>Red Clover (Trifolium pratense) and Zigzag Clover (T. medium) - A Picture of Genomic Similarities and Differences.</title>
        <authorList>
            <person name="Dluhosova J."/>
            <person name="Istvanek J."/>
            <person name="Nedelnik J."/>
            <person name="Repkova J."/>
        </authorList>
    </citation>
    <scope>NUCLEOTIDE SEQUENCE [LARGE SCALE GENOMIC DNA]</scope>
    <source>
        <strain evidence="2">cv. 10/8</strain>
        <tissue evidence="1">Leaf</tissue>
    </source>
</reference>
<dbReference type="AlphaFoldDB" id="A0A392VX62"/>
<dbReference type="Proteomes" id="UP000265520">
    <property type="component" value="Unassembled WGS sequence"/>
</dbReference>
<proteinExistence type="predicted"/>
<organism evidence="1 2">
    <name type="scientific">Trifolium medium</name>
    <dbReference type="NCBI Taxonomy" id="97028"/>
    <lineage>
        <taxon>Eukaryota</taxon>
        <taxon>Viridiplantae</taxon>
        <taxon>Streptophyta</taxon>
        <taxon>Embryophyta</taxon>
        <taxon>Tracheophyta</taxon>
        <taxon>Spermatophyta</taxon>
        <taxon>Magnoliopsida</taxon>
        <taxon>eudicotyledons</taxon>
        <taxon>Gunneridae</taxon>
        <taxon>Pentapetalae</taxon>
        <taxon>rosids</taxon>
        <taxon>fabids</taxon>
        <taxon>Fabales</taxon>
        <taxon>Fabaceae</taxon>
        <taxon>Papilionoideae</taxon>
        <taxon>50 kb inversion clade</taxon>
        <taxon>NPAAA clade</taxon>
        <taxon>Hologalegina</taxon>
        <taxon>IRL clade</taxon>
        <taxon>Trifolieae</taxon>
        <taxon>Trifolium</taxon>
    </lineage>
</organism>
<evidence type="ECO:0000313" key="1">
    <source>
        <dbReference type="EMBL" id="MCI92796.1"/>
    </source>
</evidence>
<comment type="caution">
    <text evidence="1">The sequence shown here is derived from an EMBL/GenBank/DDBJ whole genome shotgun (WGS) entry which is preliminary data.</text>
</comment>
<keyword evidence="2" id="KW-1185">Reference proteome</keyword>
<dbReference type="EMBL" id="LXQA011310529">
    <property type="protein sequence ID" value="MCI92796.1"/>
    <property type="molecule type" value="Genomic_DNA"/>
</dbReference>
<accession>A0A392VX62</accession>
<protein>
    <submittedName>
        <fullName evidence="1">Urease accessory protein UreH-like</fullName>
    </submittedName>
</protein>
<sequence length="42" mass="4381">MGIKEASEVPAPCVALENGESNVNTYESLDSPVVGKEKIGFA</sequence>
<name>A0A392VX62_9FABA</name>